<sequence>MTISNFDDLLLAACEQPQGQRLLLVFASAELPDDATPQQRAEFAQGEGGALVPAMCVDKTPDEIGNFERLAHEAGQFGPRWQVVFVSTLSGQGEKPPTSEAAEPVLERMVEAIKLGSFANMIAFDTLGQAVNLA</sequence>
<accession>A0ABM7ML40</accession>
<reference evidence="1 2" key="1">
    <citation type="journal article" date="2021" name="Microbiol. Spectr.">
        <title>A Single Bacterium Capable of Oxidation and Reduction of Iron at Circumneutral pH.</title>
        <authorList>
            <person name="Kato S."/>
            <person name="Ohkuma M."/>
        </authorList>
    </citation>
    <scope>NUCLEOTIDE SEQUENCE [LARGE SCALE GENOMIC DNA]</scope>
    <source>
        <strain evidence="1 2">MIZ03</strain>
    </source>
</reference>
<protein>
    <submittedName>
        <fullName evidence="1">Uncharacterized protein</fullName>
    </submittedName>
</protein>
<dbReference type="EMBL" id="AP024238">
    <property type="protein sequence ID" value="BCO26869.1"/>
    <property type="molecule type" value="Genomic_DNA"/>
</dbReference>
<proteinExistence type="predicted"/>
<dbReference type="Proteomes" id="UP000824366">
    <property type="component" value="Chromosome"/>
</dbReference>
<evidence type="ECO:0000313" key="2">
    <source>
        <dbReference type="Proteomes" id="UP000824366"/>
    </source>
</evidence>
<gene>
    <name evidence="1" type="ORF">MIZ03_1755</name>
</gene>
<organism evidence="1 2">
    <name type="scientific">Rhodoferax lithotrophicus</name>
    <dbReference type="NCBI Taxonomy" id="2798804"/>
    <lineage>
        <taxon>Bacteria</taxon>
        <taxon>Pseudomonadati</taxon>
        <taxon>Pseudomonadota</taxon>
        <taxon>Betaproteobacteria</taxon>
        <taxon>Burkholderiales</taxon>
        <taxon>Comamonadaceae</taxon>
        <taxon>Rhodoferax</taxon>
    </lineage>
</organism>
<evidence type="ECO:0000313" key="1">
    <source>
        <dbReference type="EMBL" id="BCO26869.1"/>
    </source>
</evidence>
<dbReference type="RefSeq" id="WP_223911002.1">
    <property type="nucleotide sequence ID" value="NZ_AP024238.1"/>
</dbReference>
<name>A0ABM7ML40_9BURK</name>
<keyword evidence="2" id="KW-1185">Reference proteome</keyword>